<evidence type="ECO:0000256" key="9">
    <source>
        <dbReference type="HAMAP-Rule" id="MF_00197"/>
    </source>
</evidence>
<dbReference type="Gene3D" id="3.10.310.10">
    <property type="entry name" value="Diaminopimelate Epimerase, Chain A, domain 1"/>
    <property type="match status" value="2"/>
</dbReference>
<keyword evidence="4 9" id="KW-0963">Cytoplasm</keyword>
<keyword evidence="7 9" id="KW-0413">Isomerase</keyword>
<feature type="site" description="Could be important to modulate the pK values of the two catalytic cysteine residues" evidence="9">
    <location>
        <position position="154"/>
    </location>
</feature>
<dbReference type="PROSITE" id="PS01326">
    <property type="entry name" value="DAP_EPIMERASE"/>
    <property type="match status" value="1"/>
</dbReference>
<dbReference type="InterPro" id="IPR001653">
    <property type="entry name" value="DAP_epimerase_DapF"/>
</dbReference>
<feature type="binding site" evidence="9">
    <location>
        <position position="59"/>
    </location>
    <ligand>
        <name>substrate</name>
    </ligand>
</feature>
<feature type="binding site" evidence="9">
    <location>
        <begin position="213"/>
        <end position="214"/>
    </location>
    <ligand>
        <name>substrate</name>
    </ligand>
</feature>
<evidence type="ECO:0000256" key="3">
    <source>
        <dbReference type="ARBA" id="ARBA00013080"/>
    </source>
</evidence>
<dbReference type="PANTHER" id="PTHR31689:SF0">
    <property type="entry name" value="DIAMINOPIMELATE EPIMERASE"/>
    <property type="match status" value="1"/>
</dbReference>
<feature type="binding site" evidence="9">
    <location>
        <position position="185"/>
    </location>
    <ligand>
        <name>substrate</name>
    </ligand>
</feature>
<evidence type="ECO:0000256" key="8">
    <source>
        <dbReference type="ARBA" id="ARBA00051712"/>
    </source>
</evidence>
<evidence type="ECO:0000256" key="10">
    <source>
        <dbReference type="PROSITE-ProRule" id="PRU10125"/>
    </source>
</evidence>
<evidence type="ECO:0000313" key="12">
    <source>
        <dbReference type="Proteomes" id="UP000196027"/>
    </source>
</evidence>
<comment type="catalytic activity">
    <reaction evidence="8 9">
        <text>(2S,6S)-2,6-diaminopimelate = meso-2,6-diaminopimelate</text>
        <dbReference type="Rhea" id="RHEA:15393"/>
        <dbReference type="ChEBI" id="CHEBI:57609"/>
        <dbReference type="ChEBI" id="CHEBI:57791"/>
        <dbReference type="EC" id="5.1.1.7"/>
    </reaction>
</comment>
<sequence>MHGLGNDFMVIDAISQHVHIRPEQVKRLSDRHFGIGFDQLLLVEPPGQPDVDFRYRIFNADGSEVEQCGNGARCFALYVSEKKLVNKPVIRVQTAKGVIELKLGEEGLVTVDMGKPRLTPADIPFLAEAPAPTYQIDVQGVQYDISAVSMGNPHGVLVIDDVLTAPLESVGATLESHERFPERANIGFMEIVHPGFVKLRVFERGAGETMACGSGACAAVVAGRLRGLLDSRVEVKLPGGNLRIQWDGEGHPVLMEGPAAFVFEGQVRL</sequence>
<comment type="function">
    <text evidence="9">Catalyzes the stereoinversion of LL-2,6-diaminopimelate (L,L-DAP) to meso-diaminopimelate (meso-DAP), a precursor of L-lysine and an essential component of the bacterial peptidoglycan.</text>
</comment>
<dbReference type="Proteomes" id="UP000196027">
    <property type="component" value="Chromosome"/>
</dbReference>
<keyword evidence="6 9" id="KW-0457">Lysine biosynthesis</keyword>
<comment type="subcellular location">
    <subcellularLocation>
        <location evidence="9">Cytoplasm</location>
    </subcellularLocation>
</comment>
<comment type="pathway">
    <text evidence="1 9">Amino-acid biosynthesis; L-lysine biosynthesis via DAP pathway; DL-2,6-diaminopimelate from LL-2,6-diaminopimelate: step 1/1.</text>
</comment>
<comment type="similarity">
    <text evidence="2 9">Belongs to the diaminopimelate epimerase family.</text>
</comment>
<feature type="binding site" evidence="9">
    <location>
        <begin position="203"/>
        <end position="204"/>
    </location>
    <ligand>
        <name>substrate</name>
    </ligand>
</feature>
<evidence type="ECO:0000313" key="11">
    <source>
        <dbReference type="EMBL" id="ARU54484.1"/>
    </source>
</evidence>
<dbReference type="SUPFAM" id="SSF54506">
    <property type="entry name" value="Diaminopimelate epimerase-like"/>
    <property type="match status" value="1"/>
</dbReference>
<evidence type="ECO:0000256" key="7">
    <source>
        <dbReference type="ARBA" id="ARBA00023235"/>
    </source>
</evidence>
<evidence type="ECO:0000256" key="1">
    <source>
        <dbReference type="ARBA" id="ARBA00005196"/>
    </source>
</evidence>
<dbReference type="KEGG" id="ome:OLMES_0380"/>
<evidence type="ECO:0000256" key="2">
    <source>
        <dbReference type="ARBA" id="ARBA00010219"/>
    </source>
</evidence>
<dbReference type="InterPro" id="IPR018510">
    <property type="entry name" value="DAP_epimerase_AS"/>
</dbReference>
<feature type="active site" evidence="10">
    <location>
        <position position="68"/>
    </location>
</feature>
<keyword evidence="5 9" id="KW-0028">Amino-acid biosynthesis</keyword>
<dbReference type="NCBIfam" id="TIGR00652">
    <property type="entry name" value="DapF"/>
    <property type="match status" value="1"/>
</dbReference>
<dbReference type="GO" id="GO:0008837">
    <property type="term" value="F:diaminopimelate epimerase activity"/>
    <property type="evidence" value="ECO:0007669"/>
    <property type="project" value="UniProtKB-UniRule"/>
</dbReference>
<feature type="binding site" evidence="9">
    <location>
        <begin position="69"/>
        <end position="70"/>
    </location>
    <ligand>
        <name>substrate</name>
    </ligand>
</feature>
<feature type="binding site" evidence="9">
    <location>
        <position position="152"/>
    </location>
    <ligand>
        <name>substrate</name>
    </ligand>
</feature>
<dbReference type="Pfam" id="PF01678">
    <property type="entry name" value="DAP_epimerase"/>
    <property type="match status" value="2"/>
</dbReference>
<evidence type="ECO:0000256" key="6">
    <source>
        <dbReference type="ARBA" id="ARBA00023154"/>
    </source>
</evidence>
<dbReference type="PANTHER" id="PTHR31689">
    <property type="entry name" value="DIAMINOPIMELATE EPIMERASE, CHLOROPLASTIC"/>
    <property type="match status" value="1"/>
</dbReference>
<gene>
    <name evidence="9" type="primary">dapF</name>
    <name evidence="11" type="ORF">OLMES_0380</name>
</gene>
<feature type="active site" description="Proton acceptor" evidence="9">
    <location>
        <position position="212"/>
    </location>
</feature>
<evidence type="ECO:0000256" key="5">
    <source>
        <dbReference type="ARBA" id="ARBA00022605"/>
    </source>
</evidence>
<dbReference type="GO" id="GO:0009089">
    <property type="term" value="P:lysine biosynthetic process via diaminopimelate"/>
    <property type="evidence" value="ECO:0007669"/>
    <property type="project" value="UniProtKB-UniRule"/>
</dbReference>
<evidence type="ECO:0000256" key="4">
    <source>
        <dbReference type="ARBA" id="ARBA00022490"/>
    </source>
</evidence>
<dbReference type="UniPathway" id="UPA00034">
    <property type="reaction ID" value="UER00025"/>
</dbReference>
<feature type="binding site" evidence="9">
    <location>
        <position position="6"/>
    </location>
    <ligand>
        <name>substrate</name>
    </ligand>
</feature>
<dbReference type="EMBL" id="CP021425">
    <property type="protein sequence ID" value="ARU54484.1"/>
    <property type="molecule type" value="Genomic_DNA"/>
</dbReference>
<dbReference type="GO" id="GO:0005829">
    <property type="term" value="C:cytosol"/>
    <property type="evidence" value="ECO:0007669"/>
    <property type="project" value="TreeGrafter"/>
</dbReference>
<dbReference type="AlphaFoldDB" id="A0A1Y0I4V4"/>
<feature type="active site" description="Proton donor" evidence="9">
    <location>
        <position position="68"/>
    </location>
</feature>
<protein>
    <recommendedName>
        <fullName evidence="3 9">Diaminopimelate epimerase</fullName>
        <shortName evidence="9">DAP epimerase</shortName>
        <ecNumber evidence="3 9">5.1.1.7</ecNumber>
    </recommendedName>
    <alternativeName>
        <fullName evidence="9">PLP-independent amino acid racemase</fullName>
    </alternativeName>
</protein>
<dbReference type="EC" id="5.1.1.7" evidence="3 9"/>
<dbReference type="FunFam" id="3.10.310.10:FF:000001">
    <property type="entry name" value="Diaminopimelate epimerase"/>
    <property type="match status" value="1"/>
</dbReference>
<feature type="site" description="Important for dimerization" evidence="9">
    <location>
        <position position="263"/>
    </location>
</feature>
<organism evidence="11 12">
    <name type="scientific">Oleiphilus messinensis</name>
    <dbReference type="NCBI Taxonomy" id="141451"/>
    <lineage>
        <taxon>Bacteria</taxon>
        <taxon>Pseudomonadati</taxon>
        <taxon>Pseudomonadota</taxon>
        <taxon>Gammaproteobacteria</taxon>
        <taxon>Oceanospirillales</taxon>
        <taxon>Oleiphilaceae</taxon>
        <taxon>Oleiphilus</taxon>
    </lineage>
</organism>
<proteinExistence type="inferred from homology"/>
<reference evidence="11 12" key="1">
    <citation type="submission" date="2017-05" db="EMBL/GenBank/DDBJ databases">
        <title>Genomic insights into alkan degradation activity of Oleiphilus messinensis.</title>
        <authorList>
            <person name="Kozyavkin S.A."/>
            <person name="Slesarev A.I."/>
            <person name="Golyshin P.N."/>
            <person name="Korzhenkov A."/>
            <person name="Golyshina O.N."/>
            <person name="Toshchakov S.V."/>
        </authorList>
    </citation>
    <scope>NUCLEOTIDE SEQUENCE [LARGE SCALE GENOMIC DNA]</scope>
    <source>
        <strain evidence="11 12">ME102</strain>
    </source>
</reference>
<accession>A0A1Y0I4V4</accession>
<keyword evidence="12" id="KW-1185">Reference proteome</keyword>
<comment type="subunit">
    <text evidence="9">Homodimer.</text>
</comment>
<name>A0A1Y0I4V4_9GAMM</name>
<dbReference type="HAMAP" id="MF_00197">
    <property type="entry name" value="DAP_epimerase"/>
    <property type="match status" value="1"/>
</dbReference>
<feature type="binding site" evidence="9">
    <location>
        <position position="39"/>
    </location>
    <ligand>
        <name>substrate</name>
    </ligand>
</feature>
<feature type="site" description="Could be important to modulate the pK values of the two catalytic cysteine residues" evidence="9">
    <location>
        <position position="203"/>
    </location>
</feature>